<comment type="caution">
    <text evidence="1">The sequence shown here is derived from an EMBL/GenBank/DDBJ whole genome shotgun (WGS) entry which is preliminary data.</text>
</comment>
<dbReference type="Proteomes" id="UP001501496">
    <property type="component" value="Unassembled WGS sequence"/>
</dbReference>
<reference evidence="2" key="1">
    <citation type="journal article" date="2019" name="Int. J. Syst. Evol. Microbiol.">
        <title>The Global Catalogue of Microorganisms (GCM) 10K type strain sequencing project: providing services to taxonomists for standard genome sequencing and annotation.</title>
        <authorList>
            <consortium name="The Broad Institute Genomics Platform"/>
            <consortium name="The Broad Institute Genome Sequencing Center for Infectious Disease"/>
            <person name="Wu L."/>
            <person name="Ma J."/>
        </authorList>
    </citation>
    <scope>NUCLEOTIDE SEQUENCE [LARGE SCALE GENOMIC DNA]</scope>
    <source>
        <strain evidence="2">JCM 17630</strain>
    </source>
</reference>
<accession>A0ABP8CC05</accession>
<evidence type="ECO:0000313" key="2">
    <source>
        <dbReference type="Proteomes" id="UP001501496"/>
    </source>
</evidence>
<organism evidence="1 2">
    <name type="scientific">Postechiella marina</name>
    <dbReference type="NCBI Taxonomy" id="943941"/>
    <lineage>
        <taxon>Bacteria</taxon>
        <taxon>Pseudomonadati</taxon>
        <taxon>Bacteroidota</taxon>
        <taxon>Flavobacteriia</taxon>
        <taxon>Flavobacteriales</taxon>
        <taxon>Flavobacteriaceae</taxon>
        <taxon>Postechiella</taxon>
    </lineage>
</organism>
<proteinExistence type="predicted"/>
<sequence length="142" mass="16609">MKLLESDFSNQVLKQVKTKIGDIFFFNHIAIIEFYEAVHVDVDNCTEIFNEIKTYFGDARSFGIISNRINSYSIKLLDVPLFRLQFKNLKGYAVVGYTPASKMNAKIENNYCLSHNIDFDNIYEAVDFVYRKVRHEIQLSLY</sequence>
<keyword evidence="2" id="KW-1185">Reference proteome</keyword>
<gene>
    <name evidence="1" type="ORF">GCM10022291_23520</name>
</gene>
<dbReference type="EMBL" id="BAABCA010000005">
    <property type="protein sequence ID" value="GAA4237243.1"/>
    <property type="molecule type" value="Genomic_DNA"/>
</dbReference>
<protein>
    <submittedName>
        <fullName evidence="1">Uncharacterized protein</fullName>
    </submittedName>
</protein>
<dbReference type="RefSeq" id="WP_344788452.1">
    <property type="nucleotide sequence ID" value="NZ_BAABCA010000005.1"/>
</dbReference>
<name>A0ABP8CC05_9FLAO</name>
<evidence type="ECO:0000313" key="1">
    <source>
        <dbReference type="EMBL" id="GAA4237243.1"/>
    </source>
</evidence>